<protein>
    <submittedName>
        <fullName evidence="1">Uncharacterized protein</fullName>
    </submittedName>
</protein>
<dbReference type="EMBL" id="GL376564">
    <property type="status" value="NOT_ANNOTATED_CDS"/>
    <property type="molecule type" value="Genomic_DNA"/>
</dbReference>
<dbReference type="Proteomes" id="UP000019132">
    <property type="component" value="Unassembled WGS sequence"/>
</dbReference>
<dbReference type="PANTHER" id="PTHR11743">
    <property type="entry name" value="VOLTAGE-DEPENDENT ANION-SELECTIVE CHANNEL"/>
    <property type="match status" value="1"/>
</dbReference>
<dbReference type="InterPro" id="IPR027246">
    <property type="entry name" value="Porin_Euk/Tom40"/>
</dbReference>
<dbReference type="InterPro" id="IPR023614">
    <property type="entry name" value="Porin_dom_sf"/>
</dbReference>
<accession>K3WIQ7</accession>
<keyword evidence="2" id="KW-1185">Reference proteome</keyword>
<dbReference type="GO" id="GO:0005741">
    <property type="term" value="C:mitochondrial outer membrane"/>
    <property type="evidence" value="ECO:0007669"/>
    <property type="project" value="InterPro"/>
</dbReference>
<dbReference type="AlphaFoldDB" id="K3WIQ7"/>
<dbReference type="InParanoid" id="K3WIQ7"/>
<reference evidence="2" key="1">
    <citation type="journal article" date="2010" name="Genome Biol.">
        <title>Genome sequence of the necrotrophic plant pathogen Pythium ultimum reveals original pathogenicity mechanisms and effector repertoire.</title>
        <authorList>
            <person name="Levesque C.A."/>
            <person name="Brouwer H."/>
            <person name="Cano L."/>
            <person name="Hamilton J.P."/>
            <person name="Holt C."/>
            <person name="Huitema E."/>
            <person name="Raffaele S."/>
            <person name="Robideau G.P."/>
            <person name="Thines M."/>
            <person name="Win J."/>
            <person name="Zerillo M.M."/>
            <person name="Beakes G.W."/>
            <person name="Boore J.L."/>
            <person name="Busam D."/>
            <person name="Dumas B."/>
            <person name="Ferriera S."/>
            <person name="Fuerstenberg S.I."/>
            <person name="Gachon C.M."/>
            <person name="Gaulin E."/>
            <person name="Govers F."/>
            <person name="Grenville-Briggs L."/>
            <person name="Horner N."/>
            <person name="Hostetler J."/>
            <person name="Jiang R.H."/>
            <person name="Johnson J."/>
            <person name="Krajaejun T."/>
            <person name="Lin H."/>
            <person name="Meijer H.J."/>
            <person name="Moore B."/>
            <person name="Morris P."/>
            <person name="Phuntmart V."/>
            <person name="Puiu D."/>
            <person name="Shetty J."/>
            <person name="Stajich J.E."/>
            <person name="Tripathy S."/>
            <person name="Wawra S."/>
            <person name="van West P."/>
            <person name="Whitty B.R."/>
            <person name="Coutinho P.M."/>
            <person name="Henrissat B."/>
            <person name="Martin F."/>
            <person name="Thomas P.D."/>
            <person name="Tyler B.M."/>
            <person name="De Vries R.P."/>
            <person name="Kamoun S."/>
            <person name="Yandell M."/>
            <person name="Tisserat N."/>
            <person name="Buell C.R."/>
        </authorList>
    </citation>
    <scope>NUCLEOTIDE SEQUENCE</scope>
    <source>
        <strain evidence="2">DAOM:BR144</strain>
    </source>
</reference>
<dbReference type="Gene3D" id="2.40.160.10">
    <property type="entry name" value="Porin"/>
    <property type="match status" value="1"/>
</dbReference>
<proteinExistence type="predicted"/>
<organism evidence="1 2">
    <name type="scientific">Globisporangium ultimum (strain ATCC 200006 / CBS 805.95 / DAOM BR144)</name>
    <name type="common">Pythium ultimum</name>
    <dbReference type="NCBI Taxonomy" id="431595"/>
    <lineage>
        <taxon>Eukaryota</taxon>
        <taxon>Sar</taxon>
        <taxon>Stramenopiles</taxon>
        <taxon>Oomycota</taxon>
        <taxon>Peronosporomycetes</taxon>
        <taxon>Pythiales</taxon>
        <taxon>Pythiaceae</taxon>
        <taxon>Globisporangium</taxon>
    </lineage>
</organism>
<evidence type="ECO:0000313" key="2">
    <source>
        <dbReference type="Proteomes" id="UP000019132"/>
    </source>
</evidence>
<dbReference type="InterPro" id="IPR001925">
    <property type="entry name" value="Porin_Euk"/>
</dbReference>
<dbReference type="Pfam" id="PF01459">
    <property type="entry name" value="Porin_3"/>
    <property type="match status" value="1"/>
</dbReference>
<dbReference type="VEuPathDB" id="FungiDB:PYU1_G004838"/>
<dbReference type="eggNOG" id="ENOG502RX7I">
    <property type="taxonomic scope" value="Eukaryota"/>
</dbReference>
<name>K3WIQ7_GLOUD</name>
<dbReference type="GO" id="GO:0008308">
    <property type="term" value="F:voltage-gated monoatomic anion channel activity"/>
    <property type="evidence" value="ECO:0007669"/>
    <property type="project" value="InterPro"/>
</dbReference>
<reference evidence="2" key="2">
    <citation type="submission" date="2010-04" db="EMBL/GenBank/DDBJ databases">
        <authorList>
            <person name="Buell R."/>
            <person name="Hamilton J."/>
            <person name="Hostetler J."/>
        </authorList>
    </citation>
    <scope>NUCLEOTIDE SEQUENCE [LARGE SCALE GENOMIC DNA]</scope>
    <source>
        <strain evidence="2">DAOM:BR144</strain>
    </source>
</reference>
<reference evidence="1" key="3">
    <citation type="submission" date="2015-02" db="UniProtKB">
        <authorList>
            <consortium name="EnsemblProtists"/>
        </authorList>
    </citation>
    <scope>IDENTIFICATION</scope>
    <source>
        <strain evidence="1">DAOM BR144</strain>
    </source>
</reference>
<dbReference type="PANTHER" id="PTHR11743:SF70">
    <property type="entry name" value="GH26960P-RELATED"/>
    <property type="match status" value="1"/>
</dbReference>
<sequence length="315" mass="34136">MPGIAAAAAAAAAARGATKGISSCLYQDFLAEHTLLHEPLEPSDHSCHGVEINTHTPSGNRIGLQTGVVSPFFKTATKKRGVAAALVFESQLNSMITSSLRVSSERHLELQAHLHASENVRFTLEAHESATEKMPASFARIGCDYRDNTFFAGAKIDAVNGPTLQATLGARMGDVAFGVIGAYDVGLDHSDRLGRFSTLNLATSYSHDDMLALLQINDKAKMVRLDVTQVVAPELLVGTAFVYDRRKDKKLMRLRAKYALTERETLASSLGSDGILVGAYEWRTSAHLKTRVSAQMDVRHYDSDSHHLGVSIEIS</sequence>
<dbReference type="EnsemblProtists" id="PYU1_T004849">
    <property type="protein sequence ID" value="PYU1_T004849"/>
    <property type="gene ID" value="PYU1_G004838"/>
</dbReference>
<evidence type="ECO:0000313" key="1">
    <source>
        <dbReference type="EnsemblProtists" id="PYU1_T004849"/>
    </source>
</evidence>
<dbReference type="HOGENOM" id="CLU_080038_0_0_1"/>